<feature type="signal peptide" evidence="18">
    <location>
        <begin position="1"/>
        <end position="20"/>
    </location>
</feature>
<dbReference type="GO" id="GO:0004620">
    <property type="term" value="F:phospholipase activity"/>
    <property type="evidence" value="ECO:0007669"/>
    <property type="project" value="TreeGrafter"/>
</dbReference>
<reference evidence="20" key="3">
    <citation type="submission" date="2025-09" db="UniProtKB">
        <authorList>
            <consortium name="Ensembl"/>
        </authorList>
    </citation>
    <scope>IDENTIFICATION</scope>
</reference>
<evidence type="ECO:0000256" key="11">
    <source>
        <dbReference type="ARBA" id="ARBA00023157"/>
    </source>
</evidence>
<evidence type="ECO:0000259" key="19">
    <source>
        <dbReference type="Pfam" id="PF00151"/>
    </source>
</evidence>
<dbReference type="PANTHER" id="PTHR11610">
    <property type="entry name" value="LIPASE"/>
    <property type="match status" value="1"/>
</dbReference>
<keyword evidence="11" id="KW-1015">Disulfide bond</keyword>
<evidence type="ECO:0000256" key="7">
    <source>
        <dbReference type="ARBA" id="ARBA00022801"/>
    </source>
</evidence>
<dbReference type="RefSeq" id="XP_026228108.1">
    <property type="nucleotide sequence ID" value="XM_026372323.1"/>
</dbReference>
<dbReference type="OrthoDB" id="199913at2759"/>
<comment type="catalytic activity">
    <reaction evidence="13">
        <text>1-hexadecanoyl-2-(9Z-octadecenoyl)-sn-glycero-3-phosphate + H2O = 2-(9Z-octadecenoyl)-sn-glycero-3-phosphate + hexadecanoate + H(+)</text>
        <dbReference type="Rhea" id="RHEA:40943"/>
        <dbReference type="ChEBI" id="CHEBI:7896"/>
        <dbReference type="ChEBI" id="CHEBI:15377"/>
        <dbReference type="ChEBI" id="CHEBI:15378"/>
        <dbReference type="ChEBI" id="CHEBI:64839"/>
        <dbReference type="ChEBI" id="CHEBI:77593"/>
    </reaction>
    <physiologicalReaction direction="left-to-right" evidence="13">
        <dbReference type="Rhea" id="RHEA:40944"/>
    </physiologicalReaction>
</comment>
<dbReference type="Proteomes" id="UP000265040">
    <property type="component" value="Chromosome 14"/>
</dbReference>
<evidence type="ECO:0000256" key="8">
    <source>
        <dbReference type="ARBA" id="ARBA00022963"/>
    </source>
</evidence>
<keyword evidence="4" id="KW-1003">Cell membrane</keyword>
<dbReference type="CTD" id="445105"/>
<dbReference type="PRINTS" id="PR00821">
    <property type="entry name" value="TAGLIPASE"/>
</dbReference>
<keyword evidence="16" id="KW-0106">Calcium</keyword>
<evidence type="ECO:0000256" key="1">
    <source>
        <dbReference type="ARBA" id="ARBA00004202"/>
    </source>
</evidence>
<proteinExistence type="inferred from homology"/>
<keyword evidence="9" id="KW-0443">Lipid metabolism</keyword>
<feature type="active site" description="Nucleophile" evidence="15">
    <location>
        <position position="157"/>
    </location>
</feature>
<evidence type="ECO:0000256" key="16">
    <source>
        <dbReference type="PIRSR" id="PIRSR000865-2"/>
    </source>
</evidence>
<organism evidence="20 21">
    <name type="scientific">Anabas testudineus</name>
    <name type="common">Climbing perch</name>
    <name type="synonym">Anthias testudineus</name>
    <dbReference type="NCBI Taxonomy" id="64144"/>
    <lineage>
        <taxon>Eukaryota</taxon>
        <taxon>Metazoa</taxon>
        <taxon>Chordata</taxon>
        <taxon>Craniata</taxon>
        <taxon>Vertebrata</taxon>
        <taxon>Euteleostomi</taxon>
        <taxon>Actinopterygii</taxon>
        <taxon>Neopterygii</taxon>
        <taxon>Teleostei</taxon>
        <taxon>Neoteleostei</taxon>
        <taxon>Acanthomorphata</taxon>
        <taxon>Anabantaria</taxon>
        <taxon>Anabantiformes</taxon>
        <taxon>Anabantoidei</taxon>
        <taxon>Anabantidae</taxon>
        <taxon>Anabas</taxon>
    </lineage>
</organism>
<feature type="active site" description="Charge relay system" evidence="15">
    <location>
        <position position="251"/>
    </location>
</feature>
<feature type="binding site" evidence="16">
    <location>
        <position position="200"/>
    </location>
    <ligand>
        <name>Ca(2+)</name>
        <dbReference type="ChEBI" id="CHEBI:29108"/>
    </ligand>
</feature>
<dbReference type="Gene3D" id="3.40.50.1820">
    <property type="entry name" value="alpha/beta hydrolase"/>
    <property type="match status" value="1"/>
</dbReference>
<evidence type="ECO:0000256" key="13">
    <source>
        <dbReference type="ARBA" id="ARBA00048637"/>
    </source>
</evidence>
<dbReference type="GeneTree" id="ENSGT00940000156285"/>
<keyword evidence="5" id="KW-0964">Secreted</keyword>
<comment type="function">
    <text evidence="14">Hydrolyzes specifically phosphatidic acid (PA) to produce 2-acyl lysophosphatidic acid (LPA; a potent bioactive lipid mediator) and fatty acid. Does not hydrolyze other phospholipids, like phosphatidylserine (PS), phosphatidylcholine (PC) and phosphatidylethanolamine (PE) or triacylglycerol (TG).</text>
</comment>
<evidence type="ECO:0000256" key="3">
    <source>
        <dbReference type="ARBA" id="ARBA00010701"/>
    </source>
</evidence>
<name>A0A3Q1K679_ANATE</name>
<dbReference type="GO" id="GO:0005886">
    <property type="term" value="C:plasma membrane"/>
    <property type="evidence" value="ECO:0007669"/>
    <property type="project" value="UniProtKB-SubCell"/>
</dbReference>
<dbReference type="InterPro" id="IPR033906">
    <property type="entry name" value="Lipase_N"/>
</dbReference>
<evidence type="ECO:0000256" key="9">
    <source>
        <dbReference type="ARBA" id="ARBA00023098"/>
    </source>
</evidence>
<dbReference type="SUPFAM" id="SSF53474">
    <property type="entry name" value="alpha/beta-Hydrolases"/>
    <property type="match status" value="1"/>
</dbReference>
<dbReference type="GO" id="GO:0005615">
    <property type="term" value="C:extracellular space"/>
    <property type="evidence" value="ECO:0007669"/>
    <property type="project" value="TreeGrafter"/>
</dbReference>
<dbReference type="InterPro" id="IPR013818">
    <property type="entry name" value="Lipase"/>
</dbReference>
<sequence length="450" mass="50756">MFRWQYLIPLLLITVQIYRAQECEKFTKLNLSHAFIGTKLNVRLLLYTRENRTCGTLMSHTDLSASPLLNLSRPSTFVIHGFRPTGSPPVWLDNITEALLAWKDINVIVVDWNRGSATSYFKAVENTKKAADNITAFIHKMQEHGASLSSMHLIGFSLGAHMSGFIGANLNGLIGRITGLDPAGVMFTDTSPEDRLDSTDAQFVDVLHTDMDALGFRKTLGHIDFYANGGSDQPGCPKTVFSGGAYFKCDHQRSVSLYLESLVSNCSIRAYPCSSYEDFLNGNCTNCDQFGAAGCPVFGHDAIRWKDMLLSLGETKTFFTTNANSPFCRTNYRVEVMTWNKNIRWGYITAKLHYKNTEAVATIEHTASMFKKYKQTTLLAQFDKDVPAVEKVSLKFSNSNMLKPKHKLRILRIRLTPLERHERSLCRYDVLLEGNKEVTFRPFPCEESSF</sequence>
<reference evidence="20" key="1">
    <citation type="submission" date="2021-04" db="EMBL/GenBank/DDBJ databases">
        <authorList>
            <consortium name="Wellcome Sanger Institute Data Sharing"/>
        </authorList>
    </citation>
    <scope>NUCLEOTIDE SEQUENCE [LARGE SCALE GENOMIC DNA]</scope>
</reference>
<keyword evidence="10" id="KW-0472">Membrane</keyword>
<evidence type="ECO:0000256" key="5">
    <source>
        <dbReference type="ARBA" id="ARBA00022525"/>
    </source>
</evidence>
<keyword evidence="16" id="KW-0479">Metal-binding</keyword>
<dbReference type="GO" id="GO:0052689">
    <property type="term" value="F:carboxylic ester hydrolase activity"/>
    <property type="evidence" value="ECO:0007669"/>
    <property type="project" value="InterPro"/>
</dbReference>
<accession>A0A3Q1K679</accession>
<reference evidence="20" key="2">
    <citation type="submission" date="2025-08" db="UniProtKB">
        <authorList>
            <consortium name="Ensembl"/>
        </authorList>
    </citation>
    <scope>IDENTIFICATION</scope>
</reference>
<evidence type="ECO:0000256" key="17">
    <source>
        <dbReference type="RuleBase" id="RU004262"/>
    </source>
</evidence>
<evidence type="ECO:0000313" key="20">
    <source>
        <dbReference type="Ensembl" id="ENSATEP00000027551.2"/>
    </source>
</evidence>
<dbReference type="GeneID" id="113170287"/>
<keyword evidence="8" id="KW-0442">Lipid degradation</keyword>
<dbReference type="GO" id="GO:0008201">
    <property type="term" value="F:heparin binding"/>
    <property type="evidence" value="ECO:0007669"/>
    <property type="project" value="UniProtKB-ARBA"/>
</dbReference>
<dbReference type="GO" id="GO:0016042">
    <property type="term" value="P:lipid catabolic process"/>
    <property type="evidence" value="ECO:0007669"/>
    <property type="project" value="UniProtKB-KW"/>
</dbReference>
<dbReference type="PANTHER" id="PTHR11610:SF12">
    <property type="entry name" value="LIPASE MEMBER H"/>
    <property type="match status" value="1"/>
</dbReference>
<feature type="active site" description="Charge relay system" evidence="15">
    <location>
        <position position="181"/>
    </location>
</feature>
<evidence type="ECO:0000256" key="12">
    <source>
        <dbReference type="ARBA" id="ARBA00023180"/>
    </source>
</evidence>
<dbReference type="PIRSF" id="PIRSF000865">
    <property type="entry name" value="Lipoprotein_lipase_LIPH"/>
    <property type="match status" value="1"/>
</dbReference>
<evidence type="ECO:0000256" key="4">
    <source>
        <dbReference type="ARBA" id="ARBA00022475"/>
    </source>
</evidence>
<comment type="similarity">
    <text evidence="3 17">Belongs to the AB hydrolase superfamily. Lipase family.</text>
</comment>
<protein>
    <recommendedName>
        <fullName evidence="19">Lipase domain-containing protein</fullName>
    </recommendedName>
</protein>
<dbReference type="Ensembl" id="ENSATET00000027984.3">
    <property type="protein sequence ID" value="ENSATEP00000027551.2"/>
    <property type="gene ID" value="ENSATEG00000019015.3"/>
</dbReference>
<evidence type="ECO:0000313" key="21">
    <source>
        <dbReference type="Proteomes" id="UP000265040"/>
    </source>
</evidence>
<dbReference type="FunFam" id="3.40.50.1820:FF:000063">
    <property type="entry name" value="Lipase member H"/>
    <property type="match status" value="1"/>
</dbReference>
<dbReference type="GO" id="GO:0006654">
    <property type="term" value="P:phosphatidic acid biosynthetic process"/>
    <property type="evidence" value="ECO:0007669"/>
    <property type="project" value="UniProtKB-ARBA"/>
</dbReference>
<dbReference type="InterPro" id="IPR000734">
    <property type="entry name" value="TAG_lipase"/>
</dbReference>
<feature type="domain" description="Lipase" evidence="19">
    <location>
        <begin position="37"/>
        <end position="327"/>
    </location>
</feature>
<keyword evidence="12" id="KW-0325">Glycoprotein</keyword>
<dbReference type="AlphaFoldDB" id="A0A3Q1K679"/>
<evidence type="ECO:0000256" key="10">
    <source>
        <dbReference type="ARBA" id="ARBA00023136"/>
    </source>
</evidence>
<keyword evidence="7" id="KW-0378">Hydrolase</keyword>
<dbReference type="InterPro" id="IPR029058">
    <property type="entry name" value="AB_hydrolase_fold"/>
</dbReference>
<dbReference type="Pfam" id="PF00151">
    <property type="entry name" value="Lipase"/>
    <property type="match status" value="1"/>
</dbReference>
<evidence type="ECO:0000256" key="18">
    <source>
        <dbReference type="SAM" id="SignalP"/>
    </source>
</evidence>
<dbReference type="InterPro" id="IPR016272">
    <property type="entry name" value="Lipase_LIPH"/>
</dbReference>
<feature type="binding site" evidence="16">
    <location>
        <position position="197"/>
    </location>
    <ligand>
        <name>Ca(2+)</name>
        <dbReference type="ChEBI" id="CHEBI:29108"/>
    </ligand>
</feature>
<keyword evidence="21" id="KW-1185">Reference proteome</keyword>
<dbReference type="CDD" id="cd00707">
    <property type="entry name" value="Pancreat_lipase_like"/>
    <property type="match status" value="1"/>
</dbReference>
<keyword evidence="6 18" id="KW-0732">Signal</keyword>
<dbReference type="GO" id="GO:0046872">
    <property type="term" value="F:metal ion binding"/>
    <property type="evidence" value="ECO:0007669"/>
    <property type="project" value="UniProtKB-KW"/>
</dbReference>
<feature type="chain" id="PRO_5030991461" description="Lipase domain-containing protein" evidence="18">
    <location>
        <begin position="21"/>
        <end position="450"/>
    </location>
</feature>
<feature type="binding site" evidence="16">
    <location>
        <position position="195"/>
    </location>
    <ligand>
        <name>Ca(2+)</name>
        <dbReference type="ChEBI" id="CHEBI:29108"/>
    </ligand>
</feature>
<evidence type="ECO:0000256" key="6">
    <source>
        <dbReference type="ARBA" id="ARBA00022729"/>
    </source>
</evidence>
<comment type="subcellular location">
    <subcellularLocation>
        <location evidence="1">Cell membrane</location>
        <topology evidence="1">Peripheral membrane protein</topology>
    </subcellularLocation>
    <subcellularLocation>
        <location evidence="2">Secreted</location>
    </subcellularLocation>
</comment>
<evidence type="ECO:0000256" key="15">
    <source>
        <dbReference type="PIRSR" id="PIRSR000865-1"/>
    </source>
</evidence>
<evidence type="ECO:0000256" key="14">
    <source>
        <dbReference type="ARBA" id="ARBA00049600"/>
    </source>
</evidence>
<evidence type="ECO:0000256" key="2">
    <source>
        <dbReference type="ARBA" id="ARBA00004613"/>
    </source>
</evidence>